<name>A0A165CBP9_EXIGL</name>
<accession>A0A165CBP9</accession>
<dbReference type="AlphaFoldDB" id="A0A165CBP9"/>
<dbReference type="InterPro" id="IPR032675">
    <property type="entry name" value="LRR_dom_sf"/>
</dbReference>
<keyword evidence="2" id="KW-1185">Reference proteome</keyword>
<evidence type="ECO:0000313" key="2">
    <source>
        <dbReference type="Proteomes" id="UP000077266"/>
    </source>
</evidence>
<proteinExistence type="predicted"/>
<gene>
    <name evidence="1" type="ORF">EXIGLDRAFT_778891</name>
</gene>
<reference evidence="1 2" key="1">
    <citation type="journal article" date="2016" name="Mol. Biol. Evol.">
        <title>Comparative Genomics of Early-Diverging Mushroom-Forming Fungi Provides Insights into the Origins of Lignocellulose Decay Capabilities.</title>
        <authorList>
            <person name="Nagy L.G."/>
            <person name="Riley R."/>
            <person name="Tritt A."/>
            <person name="Adam C."/>
            <person name="Daum C."/>
            <person name="Floudas D."/>
            <person name="Sun H."/>
            <person name="Yadav J.S."/>
            <person name="Pangilinan J."/>
            <person name="Larsson K.H."/>
            <person name="Matsuura K."/>
            <person name="Barry K."/>
            <person name="Labutti K."/>
            <person name="Kuo R."/>
            <person name="Ohm R.A."/>
            <person name="Bhattacharya S.S."/>
            <person name="Shirouzu T."/>
            <person name="Yoshinaga Y."/>
            <person name="Martin F.M."/>
            <person name="Grigoriev I.V."/>
            <person name="Hibbett D.S."/>
        </authorList>
    </citation>
    <scope>NUCLEOTIDE SEQUENCE [LARGE SCALE GENOMIC DNA]</scope>
    <source>
        <strain evidence="1 2">HHB12029</strain>
    </source>
</reference>
<dbReference type="SUPFAM" id="SSF52047">
    <property type="entry name" value="RNI-like"/>
    <property type="match status" value="1"/>
</dbReference>
<dbReference type="EMBL" id="KV426341">
    <property type="protein sequence ID" value="KZV82177.1"/>
    <property type="molecule type" value="Genomic_DNA"/>
</dbReference>
<evidence type="ECO:0000313" key="1">
    <source>
        <dbReference type="EMBL" id="KZV82177.1"/>
    </source>
</evidence>
<dbReference type="InParanoid" id="A0A165CBP9"/>
<organism evidence="1 2">
    <name type="scientific">Exidia glandulosa HHB12029</name>
    <dbReference type="NCBI Taxonomy" id="1314781"/>
    <lineage>
        <taxon>Eukaryota</taxon>
        <taxon>Fungi</taxon>
        <taxon>Dikarya</taxon>
        <taxon>Basidiomycota</taxon>
        <taxon>Agaricomycotina</taxon>
        <taxon>Agaricomycetes</taxon>
        <taxon>Auriculariales</taxon>
        <taxon>Exidiaceae</taxon>
        <taxon>Exidia</taxon>
    </lineage>
</organism>
<sequence>MHTDNEYTKDHRNVLQLLGGYYARWRCVTIRTPDTDNITPSVFDIFRLPMPLLEELYLEAPWTMVIPWADASYPQYFPVRTRLQRFRAENVNIVYTALHPRTTCLTTLEICVRNLPASIIWAMLVESAATLVDVAMMQVHDNLVDALPAHAVTFPKLQKLLLSGSTALLPGWAGFMTMPYLESLSLASEDTLRTSQAFLQASCRSIRTLSLTDSSWSGEDAQALRSLDAVCTLRFERGSFEDSFMTALAEADLSPDNRWPWIMASLARIELFSAYPSPFESDAIIRVVRNRREAAPNAGVVAIAAVNIYVSPHVPSWLAWMIQEELKQS</sequence>
<dbReference type="Proteomes" id="UP000077266">
    <property type="component" value="Unassembled WGS sequence"/>
</dbReference>
<evidence type="ECO:0008006" key="3">
    <source>
        <dbReference type="Google" id="ProtNLM"/>
    </source>
</evidence>
<protein>
    <recommendedName>
        <fullName evidence="3">F-box domain-containing protein</fullName>
    </recommendedName>
</protein>
<dbReference type="Gene3D" id="3.80.10.10">
    <property type="entry name" value="Ribonuclease Inhibitor"/>
    <property type="match status" value="1"/>
</dbReference>